<evidence type="ECO:0000313" key="2">
    <source>
        <dbReference type="EMBL" id="KDQ25251.1"/>
    </source>
</evidence>
<evidence type="ECO:0000313" key="3">
    <source>
        <dbReference type="Proteomes" id="UP000027073"/>
    </source>
</evidence>
<dbReference type="InParanoid" id="A0A067NNS0"/>
<dbReference type="OrthoDB" id="2654423at2759"/>
<protein>
    <submittedName>
        <fullName evidence="2">Uncharacterized protein</fullName>
    </submittedName>
</protein>
<reference evidence="3" key="1">
    <citation type="journal article" date="2014" name="Proc. Natl. Acad. Sci. U.S.A.">
        <title>Extensive sampling of basidiomycete genomes demonstrates inadequacy of the white-rot/brown-rot paradigm for wood decay fungi.</title>
        <authorList>
            <person name="Riley R."/>
            <person name="Salamov A.A."/>
            <person name="Brown D.W."/>
            <person name="Nagy L.G."/>
            <person name="Floudas D."/>
            <person name="Held B.W."/>
            <person name="Levasseur A."/>
            <person name="Lombard V."/>
            <person name="Morin E."/>
            <person name="Otillar R."/>
            <person name="Lindquist E.A."/>
            <person name="Sun H."/>
            <person name="LaButti K.M."/>
            <person name="Schmutz J."/>
            <person name="Jabbour D."/>
            <person name="Luo H."/>
            <person name="Baker S.E."/>
            <person name="Pisabarro A.G."/>
            <person name="Walton J.D."/>
            <person name="Blanchette R.A."/>
            <person name="Henrissat B."/>
            <person name="Martin F."/>
            <person name="Cullen D."/>
            <person name="Hibbett D.S."/>
            <person name="Grigoriev I.V."/>
        </authorList>
    </citation>
    <scope>NUCLEOTIDE SEQUENCE [LARGE SCALE GENOMIC DNA]</scope>
    <source>
        <strain evidence="3">PC15</strain>
    </source>
</reference>
<organism evidence="2 3">
    <name type="scientific">Pleurotus ostreatus (strain PC15)</name>
    <name type="common">Oyster mushroom</name>
    <dbReference type="NCBI Taxonomy" id="1137138"/>
    <lineage>
        <taxon>Eukaryota</taxon>
        <taxon>Fungi</taxon>
        <taxon>Dikarya</taxon>
        <taxon>Basidiomycota</taxon>
        <taxon>Agaricomycotina</taxon>
        <taxon>Agaricomycetes</taxon>
        <taxon>Agaricomycetidae</taxon>
        <taxon>Agaricales</taxon>
        <taxon>Pleurotineae</taxon>
        <taxon>Pleurotaceae</taxon>
        <taxon>Pleurotus</taxon>
    </lineage>
</organism>
<dbReference type="Proteomes" id="UP000027073">
    <property type="component" value="Unassembled WGS sequence"/>
</dbReference>
<evidence type="ECO:0000256" key="1">
    <source>
        <dbReference type="SAM" id="MobiDB-lite"/>
    </source>
</evidence>
<dbReference type="AlphaFoldDB" id="A0A067NNS0"/>
<sequence length="207" mass="23645">MGRGRPRLYATPEEKAAANRAKSMRSYYKKRSKLNTNRERRYRAERSKPTILPGATKDTSKMTPLVISTSTSPRRKLISLRVEPTDVAGWMTLVDHTDTDFRLLTGDSTRRLLEFLYKRYTETNHSDTFKDTTIEVQALYKTIKRCEHALLQLCGVAKEFRAAEALGKQIHQALLCLEEVSLYASIGKAEIREAHDAGELIHQSIPY</sequence>
<dbReference type="HOGENOM" id="CLU_101470_2_0_1"/>
<accession>A0A067NNS0</accession>
<proteinExistence type="predicted"/>
<dbReference type="VEuPathDB" id="FungiDB:PLEOSDRAFT_1106191"/>
<gene>
    <name evidence="2" type="ORF">PLEOSDRAFT_1106191</name>
</gene>
<feature type="compositionally biased region" description="Basic and acidic residues" evidence="1">
    <location>
        <begin position="36"/>
        <end position="45"/>
    </location>
</feature>
<dbReference type="EMBL" id="KL198010">
    <property type="protein sequence ID" value="KDQ25251.1"/>
    <property type="molecule type" value="Genomic_DNA"/>
</dbReference>
<feature type="region of interest" description="Disordered" evidence="1">
    <location>
        <begin position="1"/>
        <end position="45"/>
    </location>
</feature>
<name>A0A067NNS0_PLEO1</name>